<evidence type="ECO:0000259" key="1">
    <source>
        <dbReference type="Pfam" id="PF20028"/>
    </source>
</evidence>
<dbReference type="InterPro" id="IPR045450">
    <property type="entry name" value="VMAP_C"/>
</dbReference>
<dbReference type="OrthoDB" id="9150676at2"/>
<dbReference type="Pfam" id="PF20028">
    <property type="entry name" value="VMAP-C"/>
    <property type="match status" value="1"/>
</dbReference>
<feature type="domain" description="vWA-MoxR associated protein C-terminal" evidence="1">
    <location>
        <begin position="520"/>
        <end position="746"/>
    </location>
</feature>
<dbReference type="STRING" id="661399.AQJ67_19205"/>
<sequence>MPRSIDPRRTHALVVAVEEYEDSEWNVSGPYADACAFIAWLVDRCGVPDTNVTLFAAPLASSLPGPEDAPVLPAGVRPQVASSAVVARHLQEGLRQLEADLLWVFWSGHGLIDSSGSHVLVLSDSSVDTKRVVDVDALQLALQSTRVGVREGRGVPKVAVAVNACQNQPREDWISKVEVGVRHSYVTERGLFVMHACSTGQRARVAPRDGQRPRGEAASLFPRALLRFLDDGTGDVLPDLHRVSDRVDVEFEALREQRLTWQKPSLLRRNWDGRTIATGEFLVPPTVEEQRLAALLDAALPYGAAREACAARLRQRVPVVVPVSVGAREPTAQQIVTAAARTPHGVPTLVDVLTVLPEARVDAEALRTVREAGRDLRPNEFLTSEEHSRLVGLLSAPGLPDARATALYDRRLRHHVAATGDTDALVRSLEAAGCRKDTGAIPPLFRFTSLLAAEAEARGNDVAGLVEWGTRVAHRTGHGGALASRLATARQDAVRRRNNKAWLLVRLDVDDPEAGTGCARYVHSAWLIDPVNRSPQALPCPSGTEFSTWRHTQLALAELIEPLIDMRHEGAEGQIDLGVEFFLPHNQLELQVERIPVCHREVDSVPLGQIATVVVRCSGRRTPWQHRWDACHRNDAPGDHHWLRQDASDLAALKAALDKQPHIGCVELTGTWQEFTPALAYCAEAGVPVMTWHRRIDGRRCDDDLADLRTIVHPGHLPEEVRQLRSDADDVCARGRNDLVLLWDDPGRLPPRIRPRVPGRIPRP</sequence>
<reference evidence="2 3" key="1">
    <citation type="submission" date="2015-10" db="EMBL/GenBank/DDBJ databases">
        <title>Draft genome sequence of Streptomyces caeruleatus NRRL B-24802, type strain for the species Streptomyces caeruleatus.</title>
        <authorList>
            <person name="Ruckert C."/>
            <person name="Winkler A."/>
            <person name="Kalinowski J."/>
            <person name="Kampfer P."/>
            <person name="Glaeser S."/>
        </authorList>
    </citation>
    <scope>NUCLEOTIDE SEQUENCE [LARGE SCALE GENOMIC DNA]</scope>
    <source>
        <strain evidence="2 3">NRRL B-24802</strain>
    </source>
</reference>
<dbReference type="Proteomes" id="UP000053429">
    <property type="component" value="Unassembled WGS sequence"/>
</dbReference>
<dbReference type="AlphaFoldDB" id="A0A101U1X9"/>
<dbReference type="EMBL" id="LMWY01000023">
    <property type="protein sequence ID" value="KUO02607.1"/>
    <property type="molecule type" value="Genomic_DNA"/>
</dbReference>
<evidence type="ECO:0000313" key="3">
    <source>
        <dbReference type="Proteomes" id="UP000053429"/>
    </source>
</evidence>
<proteinExistence type="predicted"/>
<gene>
    <name evidence="2" type="ORF">AQJ67_19205</name>
</gene>
<name>A0A101U1X9_9ACTN</name>
<accession>A0A101U1X9</accession>
<comment type="caution">
    <text evidence="2">The sequence shown here is derived from an EMBL/GenBank/DDBJ whole genome shotgun (WGS) entry which is preliminary data.</text>
</comment>
<dbReference type="RefSeq" id="WP_062720226.1">
    <property type="nucleotide sequence ID" value="NZ_KQ948929.1"/>
</dbReference>
<protein>
    <recommendedName>
        <fullName evidence="1">vWA-MoxR associated protein C-terminal domain-containing protein</fullName>
    </recommendedName>
</protein>
<keyword evidence="3" id="KW-1185">Reference proteome</keyword>
<evidence type="ECO:0000313" key="2">
    <source>
        <dbReference type="EMBL" id="KUO02607.1"/>
    </source>
</evidence>
<organism evidence="2 3">
    <name type="scientific">Streptomyces caeruleatus</name>
    <dbReference type="NCBI Taxonomy" id="661399"/>
    <lineage>
        <taxon>Bacteria</taxon>
        <taxon>Bacillati</taxon>
        <taxon>Actinomycetota</taxon>
        <taxon>Actinomycetes</taxon>
        <taxon>Kitasatosporales</taxon>
        <taxon>Streptomycetaceae</taxon>
        <taxon>Streptomyces</taxon>
    </lineage>
</organism>